<dbReference type="PRINTS" id="PR01035">
    <property type="entry name" value="TCRTETA"/>
</dbReference>
<comment type="caution">
    <text evidence="9">The sequence shown here is derived from an EMBL/GenBank/DDBJ whole genome shotgun (WGS) entry which is preliminary data.</text>
</comment>
<dbReference type="EMBL" id="PGCK01000012">
    <property type="protein sequence ID" value="MCD1295904.1"/>
    <property type="molecule type" value="Genomic_DNA"/>
</dbReference>
<feature type="transmembrane region" description="Helical" evidence="7">
    <location>
        <begin position="77"/>
        <end position="97"/>
    </location>
</feature>
<evidence type="ECO:0000256" key="5">
    <source>
        <dbReference type="ARBA" id="ARBA00022989"/>
    </source>
</evidence>
<dbReference type="AlphaFoldDB" id="A0AAP2W852"/>
<dbReference type="InterPro" id="IPR050171">
    <property type="entry name" value="MFS_Transporters"/>
</dbReference>
<feature type="transmembrane region" description="Helical" evidence="7">
    <location>
        <begin position="251"/>
        <end position="269"/>
    </location>
</feature>
<feature type="transmembrane region" description="Helical" evidence="7">
    <location>
        <begin position="276"/>
        <end position="296"/>
    </location>
</feature>
<dbReference type="Gene3D" id="1.20.1250.20">
    <property type="entry name" value="MFS general substrate transporter like domains"/>
    <property type="match status" value="1"/>
</dbReference>
<feature type="domain" description="Major facilitator superfamily (MFS) profile" evidence="8">
    <location>
        <begin position="1"/>
        <end position="398"/>
    </location>
</feature>
<feature type="transmembrane region" description="Helical" evidence="7">
    <location>
        <begin position="371"/>
        <end position="390"/>
    </location>
</feature>
<feature type="transmembrane region" description="Helical" evidence="7">
    <location>
        <begin position="12"/>
        <end position="39"/>
    </location>
</feature>
<feature type="transmembrane region" description="Helical" evidence="7">
    <location>
        <begin position="211"/>
        <end position="231"/>
    </location>
</feature>
<keyword evidence="5 7" id="KW-1133">Transmembrane helix</keyword>
<keyword evidence="4 7" id="KW-0812">Transmembrane</keyword>
<feature type="transmembrane region" description="Helical" evidence="7">
    <location>
        <begin position="103"/>
        <end position="123"/>
    </location>
</feature>
<dbReference type="CDD" id="cd17329">
    <property type="entry name" value="MFS_MdtH_MDR_like"/>
    <property type="match status" value="1"/>
</dbReference>
<feature type="transmembrane region" description="Helical" evidence="7">
    <location>
        <begin position="143"/>
        <end position="165"/>
    </location>
</feature>
<comment type="subcellular location">
    <subcellularLocation>
        <location evidence="1">Cell membrane</location>
        <topology evidence="1">Multi-pass membrane protein</topology>
    </subcellularLocation>
</comment>
<keyword evidence="2" id="KW-0813">Transport</keyword>
<evidence type="ECO:0000313" key="10">
    <source>
        <dbReference type="Proteomes" id="UP001320159"/>
    </source>
</evidence>
<evidence type="ECO:0000256" key="2">
    <source>
        <dbReference type="ARBA" id="ARBA00022448"/>
    </source>
</evidence>
<evidence type="ECO:0000259" key="8">
    <source>
        <dbReference type="PROSITE" id="PS50850"/>
    </source>
</evidence>
<dbReference type="GO" id="GO:0005886">
    <property type="term" value="C:plasma membrane"/>
    <property type="evidence" value="ECO:0007669"/>
    <property type="project" value="UniProtKB-SubCell"/>
</dbReference>
<dbReference type="PROSITE" id="PS50850">
    <property type="entry name" value="MFS"/>
    <property type="match status" value="1"/>
</dbReference>
<keyword evidence="10" id="KW-1185">Reference proteome</keyword>
<evidence type="ECO:0000256" key="4">
    <source>
        <dbReference type="ARBA" id="ARBA00022692"/>
    </source>
</evidence>
<dbReference type="Proteomes" id="UP001320159">
    <property type="component" value="Unassembled WGS sequence"/>
</dbReference>
<feature type="transmembrane region" description="Helical" evidence="7">
    <location>
        <begin position="302"/>
        <end position="319"/>
    </location>
</feature>
<dbReference type="PANTHER" id="PTHR23517:SF2">
    <property type="entry name" value="MULTIDRUG RESISTANCE PROTEIN MDTH"/>
    <property type="match status" value="1"/>
</dbReference>
<evidence type="ECO:0000256" key="6">
    <source>
        <dbReference type="ARBA" id="ARBA00023136"/>
    </source>
</evidence>
<dbReference type="Pfam" id="PF07690">
    <property type="entry name" value="MFS_1"/>
    <property type="match status" value="1"/>
</dbReference>
<dbReference type="SUPFAM" id="SSF103473">
    <property type="entry name" value="MFS general substrate transporter"/>
    <property type="match status" value="1"/>
</dbReference>
<gene>
    <name evidence="9" type="ORF">CUJ83_12955</name>
</gene>
<dbReference type="InterPro" id="IPR020846">
    <property type="entry name" value="MFS_dom"/>
</dbReference>
<dbReference type="GO" id="GO:0022857">
    <property type="term" value="F:transmembrane transporter activity"/>
    <property type="evidence" value="ECO:0007669"/>
    <property type="project" value="InterPro"/>
</dbReference>
<dbReference type="InterPro" id="IPR001958">
    <property type="entry name" value="Tet-R_TetA/multi-R_MdtG-like"/>
</dbReference>
<dbReference type="InterPro" id="IPR011701">
    <property type="entry name" value="MFS"/>
</dbReference>
<evidence type="ECO:0000256" key="1">
    <source>
        <dbReference type="ARBA" id="ARBA00004651"/>
    </source>
</evidence>
<feature type="transmembrane region" description="Helical" evidence="7">
    <location>
        <begin position="45"/>
        <end position="65"/>
    </location>
</feature>
<organism evidence="9 10">
    <name type="scientific">Methanooceanicella nereidis</name>
    <dbReference type="NCBI Taxonomy" id="2052831"/>
    <lineage>
        <taxon>Archaea</taxon>
        <taxon>Methanobacteriati</taxon>
        <taxon>Methanobacteriota</taxon>
        <taxon>Stenosarchaea group</taxon>
        <taxon>Methanomicrobia</taxon>
        <taxon>Methanocellales</taxon>
        <taxon>Methanocellaceae</taxon>
        <taxon>Methanooceanicella</taxon>
    </lineage>
</organism>
<dbReference type="PANTHER" id="PTHR23517">
    <property type="entry name" value="RESISTANCE PROTEIN MDTM, PUTATIVE-RELATED-RELATED"/>
    <property type="match status" value="1"/>
</dbReference>
<feature type="transmembrane region" description="Helical" evidence="7">
    <location>
        <begin position="339"/>
        <end position="365"/>
    </location>
</feature>
<reference evidence="9 10" key="1">
    <citation type="submission" date="2017-11" db="EMBL/GenBank/DDBJ databases">
        <title>Isolation and Characterization of Family Methanocellaceae Species from Potential Methane Hydrate Area Offshore Southwestern Taiwan.</title>
        <authorList>
            <person name="Zhang W.-L."/>
            <person name="Chen W.-C."/>
            <person name="Lai M.-C."/>
            <person name="Chen S.-C."/>
        </authorList>
    </citation>
    <scope>NUCLEOTIDE SEQUENCE [LARGE SCALE GENOMIC DNA]</scope>
    <source>
        <strain evidence="9 10">CWC-04</strain>
    </source>
</reference>
<evidence type="ECO:0000313" key="9">
    <source>
        <dbReference type="EMBL" id="MCD1295904.1"/>
    </source>
</evidence>
<protein>
    <submittedName>
        <fullName evidence="9">MFS transporter</fullName>
    </submittedName>
</protein>
<sequence>MGLRLPSFDRRVWILFLGTALNQFGMSIVMPFISIYLYVYQGIPASYVGLAMFTASFVGAMFQFIGGEMCDRLGRRFVLIAGLVTLIISFLLLGWAVSVKAPYAYYLVFLSMTRMATGLFRPIPNIIAADIVPSEKRLEVFGILRIALNIGFATGPVVGGLMAIISYSSMFYLTAVTSTIYLLLVIFFIGDTRTCKPAGKFSLRDLKSIKSDRPFMIFSVMLFLVAIVYSQMYTPLSMYAKDFVGLSEPEIGMLFAVNGLMVVFMQYPVTLIADRYRLTVSMGIGALLYGLGFGIVSISSGFWMLAACIFVVTLGELFFSPSSTNLTANLSAGDKRGRYLGFSGLANSMGFAVGPLLGGVLLDVFAGSQEYTWMIIGAAGALCTLGFLSLKKLVPPEKNDAEYFG</sequence>
<proteinExistence type="predicted"/>
<name>A0AAP2W852_9EURY</name>
<evidence type="ECO:0000256" key="3">
    <source>
        <dbReference type="ARBA" id="ARBA00022475"/>
    </source>
</evidence>
<keyword evidence="3" id="KW-1003">Cell membrane</keyword>
<feature type="transmembrane region" description="Helical" evidence="7">
    <location>
        <begin position="171"/>
        <end position="190"/>
    </location>
</feature>
<accession>A0AAP2W852</accession>
<evidence type="ECO:0000256" key="7">
    <source>
        <dbReference type="SAM" id="Phobius"/>
    </source>
</evidence>
<keyword evidence="6 7" id="KW-0472">Membrane</keyword>
<dbReference type="InterPro" id="IPR036259">
    <property type="entry name" value="MFS_trans_sf"/>
</dbReference>